<comment type="caution">
    <text evidence="2">The sequence shown here is derived from an EMBL/GenBank/DDBJ whole genome shotgun (WGS) entry which is preliminary data.</text>
</comment>
<organism evidence="2 3">
    <name type="scientific">Carya illinoinensis</name>
    <name type="common">Pecan</name>
    <dbReference type="NCBI Taxonomy" id="32201"/>
    <lineage>
        <taxon>Eukaryota</taxon>
        <taxon>Viridiplantae</taxon>
        <taxon>Streptophyta</taxon>
        <taxon>Embryophyta</taxon>
        <taxon>Tracheophyta</taxon>
        <taxon>Spermatophyta</taxon>
        <taxon>Magnoliopsida</taxon>
        <taxon>eudicotyledons</taxon>
        <taxon>Gunneridae</taxon>
        <taxon>Pentapetalae</taxon>
        <taxon>rosids</taxon>
        <taxon>fabids</taxon>
        <taxon>Fagales</taxon>
        <taxon>Juglandaceae</taxon>
        <taxon>Carya</taxon>
    </lineage>
</organism>
<feature type="domain" description="F-box" evidence="1">
    <location>
        <begin position="26"/>
        <end position="75"/>
    </location>
</feature>
<sequence length="258" mass="30214">MGTLEAKKTMKYKRSRRLDQDQCYNSPTLASLPRDMLMEILVRVASASFTDLFNAKISCKDFLELAEEDSIFQHVSLEKFSVIPWNTSSEASSFLERCKDCGNPESLYRQGMVSYFSYRMTEVGFESLKKAAEKEHVEATYVYGIILLCSGDHESKQQQQGIKILSSLKAKSGRSRMKECRDKVRTMLWRYMWWFKNNSFGKQQLSCSRKEPCKLQIKRNEWLSIDELVDEYDDILCETCRSNREVTWFYYMQHGIGD</sequence>
<dbReference type="PANTHER" id="PTHR33784">
    <property type="entry name" value="OS05G0482100 PROTEIN"/>
    <property type="match status" value="1"/>
</dbReference>
<dbReference type="InterPro" id="IPR057136">
    <property type="entry name" value="At2g35280_TPR_dom"/>
</dbReference>
<dbReference type="Proteomes" id="UP000811609">
    <property type="component" value="Chromosome 6"/>
</dbReference>
<dbReference type="Pfam" id="PF23310">
    <property type="entry name" value="TPR_27"/>
    <property type="match status" value="1"/>
</dbReference>
<dbReference type="InterPro" id="IPR001810">
    <property type="entry name" value="F-box_dom"/>
</dbReference>
<name>A0A8T1Q9U6_CARIL</name>
<dbReference type="PANTHER" id="PTHR33784:SF10">
    <property type="entry name" value="F-BOX PROTEIN"/>
    <property type="match status" value="1"/>
</dbReference>
<dbReference type="InterPro" id="IPR040338">
    <property type="entry name" value="At1g67623-like"/>
</dbReference>
<accession>A0A8T1Q9U6</accession>
<evidence type="ECO:0000313" key="3">
    <source>
        <dbReference type="Proteomes" id="UP000811609"/>
    </source>
</evidence>
<gene>
    <name evidence="2" type="ORF">CIPAW_06G099700</name>
</gene>
<proteinExistence type="predicted"/>
<dbReference type="AlphaFoldDB" id="A0A8T1Q9U6"/>
<evidence type="ECO:0000313" key="2">
    <source>
        <dbReference type="EMBL" id="KAG6651280.1"/>
    </source>
</evidence>
<reference evidence="2" key="1">
    <citation type="submission" date="2020-12" db="EMBL/GenBank/DDBJ databases">
        <title>WGS assembly of Carya illinoinensis cv. Pawnee.</title>
        <authorList>
            <person name="Platts A."/>
            <person name="Shu S."/>
            <person name="Wright S."/>
            <person name="Barry K."/>
            <person name="Edger P."/>
            <person name="Pires J.C."/>
            <person name="Schmutz J."/>
        </authorList>
    </citation>
    <scope>NUCLEOTIDE SEQUENCE</scope>
    <source>
        <tissue evidence="2">Leaf</tissue>
    </source>
</reference>
<protein>
    <recommendedName>
        <fullName evidence="1">F-box domain-containing protein</fullName>
    </recommendedName>
</protein>
<evidence type="ECO:0000259" key="1">
    <source>
        <dbReference type="PROSITE" id="PS50181"/>
    </source>
</evidence>
<dbReference type="PROSITE" id="PS50181">
    <property type="entry name" value="FBOX"/>
    <property type="match status" value="1"/>
</dbReference>
<dbReference type="EMBL" id="CM031814">
    <property type="protein sequence ID" value="KAG6651280.1"/>
    <property type="molecule type" value="Genomic_DNA"/>
</dbReference>
<keyword evidence="3" id="KW-1185">Reference proteome</keyword>